<evidence type="ECO:0000313" key="2">
    <source>
        <dbReference type="Proteomes" id="UP000188605"/>
    </source>
</evidence>
<sequence>MRVSPDGEWQAGAALPFVPQAGRQVLSTLFNQVSIKAERDPALLTVEALRALSFCDRYSGFRSKRPATPPGRAGAKRKIALESVESEKGGRWRGGAMNLITKYRPRGLENRNEIKAG</sequence>
<evidence type="ECO:0000313" key="1">
    <source>
        <dbReference type="EMBL" id="ONI38081.1"/>
    </source>
</evidence>
<comment type="caution">
    <text evidence="1">The sequence shown here is derived from an EMBL/GenBank/DDBJ whole genome shotgun (WGS) entry which is preliminary data.</text>
</comment>
<accession>A0ACC8X842</accession>
<proteinExistence type="predicted"/>
<dbReference type="EMBL" id="LJDB01000097">
    <property type="protein sequence ID" value="ONI38081.1"/>
    <property type="molecule type" value="Genomic_DNA"/>
</dbReference>
<protein>
    <submittedName>
        <fullName evidence="1">Uncharacterized protein</fullName>
    </submittedName>
</protein>
<dbReference type="Proteomes" id="UP000188605">
    <property type="component" value="Unassembled WGS sequence"/>
</dbReference>
<gene>
    <name evidence="1" type="ORF">AN396_11665</name>
</gene>
<name>A0ACC8X842_9FIRM</name>
<reference evidence="1" key="1">
    <citation type="submission" date="2016-08" db="EMBL/GenBank/DDBJ databases">
        <authorList>
            <person name="Ngugi D.K."/>
            <person name="Miyake S."/>
            <person name="Stingl U."/>
        </authorList>
    </citation>
    <scope>NUCLEOTIDE SEQUENCE</scope>
    <source>
        <strain evidence="1">SCG-B11WGA-EpuloA1</strain>
    </source>
</reference>
<keyword evidence="2" id="KW-1185">Reference proteome</keyword>
<organism evidence="1 2">
    <name type="scientific">Candidatus Epulonipiscium fishelsonii</name>
    <dbReference type="NCBI Taxonomy" id="77094"/>
    <lineage>
        <taxon>Bacteria</taxon>
        <taxon>Bacillati</taxon>
        <taxon>Bacillota</taxon>
        <taxon>Clostridia</taxon>
        <taxon>Lachnospirales</taxon>
        <taxon>Lachnospiraceae</taxon>
        <taxon>Candidatus Epulonipiscium</taxon>
    </lineage>
</organism>